<dbReference type="OMA" id="QETNADH"/>
<dbReference type="InterPro" id="IPR050846">
    <property type="entry name" value="TLCD"/>
</dbReference>
<feature type="transmembrane region" description="Helical" evidence="9">
    <location>
        <begin position="253"/>
        <end position="270"/>
    </location>
</feature>
<evidence type="ECO:0000256" key="6">
    <source>
        <dbReference type="ARBA" id="ARBA00023136"/>
    </source>
</evidence>
<feature type="region of interest" description="Disordered" evidence="8">
    <location>
        <begin position="359"/>
        <end position="384"/>
    </location>
</feature>
<evidence type="ECO:0000256" key="7">
    <source>
        <dbReference type="PROSITE-ProRule" id="PRU00205"/>
    </source>
</evidence>
<dbReference type="PANTHER" id="PTHR13439">
    <property type="entry name" value="CT120 PROTEIN"/>
    <property type="match status" value="1"/>
</dbReference>
<dbReference type="PANTHER" id="PTHR13439:SF70">
    <property type="entry name" value="TLC DOMAIN-CONTAINING PROTEIN-RELATED"/>
    <property type="match status" value="1"/>
</dbReference>
<proteinExistence type="predicted"/>
<keyword evidence="3 7" id="KW-0812">Transmembrane</keyword>
<dbReference type="EMBL" id="GL379797">
    <property type="protein sequence ID" value="EGT32482.1"/>
    <property type="molecule type" value="Genomic_DNA"/>
</dbReference>
<keyword evidence="6 7" id="KW-0472">Membrane</keyword>
<feature type="transmembrane region" description="Helical" evidence="9">
    <location>
        <begin position="327"/>
        <end position="348"/>
    </location>
</feature>
<dbReference type="STRING" id="135651.G0MJD1"/>
<keyword evidence="5" id="KW-0496">Mitochondrion</keyword>
<evidence type="ECO:0000313" key="11">
    <source>
        <dbReference type="EMBL" id="EGT32482.1"/>
    </source>
</evidence>
<dbReference type="Gene3D" id="3.40.30.10">
    <property type="entry name" value="Glutaredoxin"/>
    <property type="match status" value="1"/>
</dbReference>
<dbReference type="eggNOG" id="KOG3446">
    <property type="taxonomic scope" value="Eukaryota"/>
</dbReference>
<dbReference type="GO" id="GO:0097035">
    <property type="term" value="P:regulation of membrane lipid distribution"/>
    <property type="evidence" value="ECO:0007669"/>
    <property type="project" value="TreeGrafter"/>
</dbReference>
<evidence type="ECO:0000256" key="4">
    <source>
        <dbReference type="ARBA" id="ARBA00022989"/>
    </source>
</evidence>
<dbReference type="InterPro" id="IPR036249">
    <property type="entry name" value="Thioredoxin-like_sf"/>
</dbReference>
<dbReference type="GO" id="GO:0071709">
    <property type="term" value="P:membrane assembly"/>
    <property type="evidence" value="ECO:0007669"/>
    <property type="project" value="TreeGrafter"/>
</dbReference>
<evidence type="ECO:0000256" key="9">
    <source>
        <dbReference type="SAM" id="Phobius"/>
    </source>
</evidence>
<dbReference type="InParanoid" id="G0MJD1"/>
<accession>G0MJD1</accession>
<dbReference type="SMART" id="SM00916">
    <property type="entry name" value="L51_S25_CI-B8"/>
    <property type="match status" value="1"/>
</dbReference>
<evidence type="ECO:0000256" key="3">
    <source>
        <dbReference type="ARBA" id="ARBA00022692"/>
    </source>
</evidence>
<dbReference type="SUPFAM" id="SSF52833">
    <property type="entry name" value="Thioredoxin-like"/>
    <property type="match status" value="1"/>
</dbReference>
<evidence type="ECO:0000256" key="5">
    <source>
        <dbReference type="ARBA" id="ARBA00023128"/>
    </source>
</evidence>
<keyword evidence="12" id="KW-1185">Reference proteome</keyword>
<comment type="subcellular location">
    <subcellularLocation>
        <location evidence="1">Membrane</location>
        <topology evidence="1">Multi-pass membrane protein</topology>
    </subcellularLocation>
    <subcellularLocation>
        <location evidence="2">Mitochondrion</location>
    </subcellularLocation>
</comment>
<feature type="transmembrane region" description="Helical" evidence="9">
    <location>
        <begin position="168"/>
        <end position="188"/>
    </location>
</feature>
<evidence type="ECO:0000259" key="10">
    <source>
        <dbReference type="PROSITE" id="PS50922"/>
    </source>
</evidence>
<dbReference type="InterPro" id="IPR006634">
    <property type="entry name" value="TLC-dom"/>
</dbReference>
<dbReference type="eggNOG" id="KOG4474">
    <property type="taxonomic scope" value="Eukaryota"/>
</dbReference>
<dbReference type="InterPro" id="IPR007741">
    <property type="entry name" value="Ribosomal_mL43/mS25/NADH_DH"/>
</dbReference>
<reference evidence="12" key="1">
    <citation type="submission" date="2011-07" db="EMBL/GenBank/DDBJ databases">
        <authorList>
            <consortium name="Caenorhabditis brenneri Sequencing and Analysis Consortium"/>
            <person name="Wilson R.K."/>
        </authorList>
    </citation>
    <scope>NUCLEOTIDE SEQUENCE [LARGE SCALE GENOMIC DNA]</scope>
    <source>
        <strain evidence="12">PB2801</strain>
    </source>
</reference>
<dbReference type="Pfam" id="PF05047">
    <property type="entry name" value="L51_S25_CI-B8"/>
    <property type="match status" value="1"/>
</dbReference>
<evidence type="ECO:0000256" key="1">
    <source>
        <dbReference type="ARBA" id="ARBA00004141"/>
    </source>
</evidence>
<organism evidence="12">
    <name type="scientific">Caenorhabditis brenneri</name>
    <name type="common">Nematode worm</name>
    <dbReference type="NCBI Taxonomy" id="135651"/>
    <lineage>
        <taxon>Eukaryota</taxon>
        <taxon>Metazoa</taxon>
        <taxon>Ecdysozoa</taxon>
        <taxon>Nematoda</taxon>
        <taxon>Chromadorea</taxon>
        <taxon>Rhabditida</taxon>
        <taxon>Rhabditina</taxon>
        <taxon>Rhabditomorpha</taxon>
        <taxon>Rhabditoidea</taxon>
        <taxon>Rhabditidae</taxon>
        <taxon>Peloderinae</taxon>
        <taxon>Caenorhabditis</taxon>
    </lineage>
</organism>
<dbReference type="GO" id="GO:0005739">
    <property type="term" value="C:mitochondrion"/>
    <property type="evidence" value="ECO:0007669"/>
    <property type="project" value="UniProtKB-SubCell"/>
</dbReference>
<protein>
    <recommendedName>
        <fullName evidence="10">TLC domain-containing protein</fullName>
    </recommendedName>
</protein>
<gene>
    <name evidence="11" type="ORF">CAEBREN_21280</name>
</gene>
<dbReference type="FunCoup" id="G0MJD1">
    <property type="interactions" value="229"/>
</dbReference>
<evidence type="ECO:0000256" key="8">
    <source>
        <dbReference type="SAM" id="MobiDB-lite"/>
    </source>
</evidence>
<name>G0MJD1_CAEBE</name>
<dbReference type="PROSITE" id="PS50922">
    <property type="entry name" value="TLC"/>
    <property type="match status" value="1"/>
</dbReference>
<dbReference type="GO" id="GO:0055091">
    <property type="term" value="P:phospholipid homeostasis"/>
    <property type="evidence" value="ECO:0007669"/>
    <property type="project" value="TreeGrafter"/>
</dbReference>
<dbReference type="SMART" id="SM00724">
    <property type="entry name" value="TLC"/>
    <property type="match status" value="1"/>
</dbReference>
<dbReference type="GO" id="GO:0007009">
    <property type="term" value="P:plasma membrane organization"/>
    <property type="evidence" value="ECO:0007669"/>
    <property type="project" value="TreeGrafter"/>
</dbReference>
<dbReference type="AlphaFoldDB" id="G0MJD1"/>
<feature type="transmembrane region" description="Helical" evidence="9">
    <location>
        <begin position="290"/>
        <end position="315"/>
    </location>
</feature>
<keyword evidence="4 9" id="KW-1133">Transmembrane helix</keyword>
<feature type="domain" description="TLC" evidence="10">
    <location>
        <begin position="159"/>
        <end position="336"/>
    </location>
</feature>
<dbReference type="Pfam" id="PF03798">
    <property type="entry name" value="TRAM_LAG1_CLN8"/>
    <property type="match status" value="1"/>
</dbReference>
<dbReference type="OrthoDB" id="10266980at2759"/>
<sequence length="407" mass="45983">MSVRLAGTALREIRIHVCQKSPASAGVRSFIENDYVGIKKANPQFPILIREASGIVPRVFARYEHGVERVATLENLSRENVIISFAFFRALQFIVRWYLFGKWTMPNFNFFGLRRRIQRNRGGTEVVETGTSTAGTVEEAVVVDEQEPDSRDLTAIPPNKKWRISNECVSLIHSVISGLWAAYALLYYKELIQDLTYFRCEAGINLILMSTGYLLHDLIDLLVNEQSARIIELLFHHVVVLSAFAVTMFMNRFLGVVIFGLLMELNSIFLHSRSLLNLYGVDKKSPSFRIIALLNMVTLFAFRLCVSAYLLYFVFTSIPDVAWYQSLINGVVILSLASTNTVLTYRLLAADGLLGSRRQRRTPAPTQETNADHVESGPLRTQVEDDEHHTIGVQTISETVEDTTQTV</sequence>
<evidence type="ECO:0000313" key="12">
    <source>
        <dbReference type="Proteomes" id="UP000008068"/>
    </source>
</evidence>
<evidence type="ECO:0000256" key="2">
    <source>
        <dbReference type="ARBA" id="ARBA00004173"/>
    </source>
</evidence>
<dbReference type="Proteomes" id="UP000008068">
    <property type="component" value="Unassembled WGS sequence"/>
</dbReference>
<dbReference type="GO" id="GO:0005886">
    <property type="term" value="C:plasma membrane"/>
    <property type="evidence" value="ECO:0007669"/>
    <property type="project" value="TreeGrafter"/>
</dbReference>
<dbReference type="HOGENOM" id="CLU_056440_0_0_1"/>